<name>C1FJF9_MICCC</name>
<gene>
    <name evidence="2" type="ORF">MICPUN_103389</name>
</gene>
<protein>
    <submittedName>
        <fullName evidence="2">Uncharacterized protein</fullName>
    </submittedName>
</protein>
<dbReference type="AlphaFoldDB" id="C1FJF9"/>
<dbReference type="InParanoid" id="C1FJF9"/>
<accession>C1FJF9</accession>
<reference evidence="2 3" key="1">
    <citation type="journal article" date="2009" name="Science">
        <title>Green evolution and dynamic adaptations revealed by genomes of the marine picoeukaryotes Micromonas.</title>
        <authorList>
            <person name="Worden A.Z."/>
            <person name="Lee J.H."/>
            <person name="Mock T."/>
            <person name="Rouze P."/>
            <person name="Simmons M.P."/>
            <person name="Aerts A.L."/>
            <person name="Allen A.E."/>
            <person name="Cuvelier M.L."/>
            <person name="Derelle E."/>
            <person name="Everett M.V."/>
            <person name="Foulon E."/>
            <person name="Grimwood J."/>
            <person name="Gundlach H."/>
            <person name="Henrissat B."/>
            <person name="Napoli C."/>
            <person name="McDonald S.M."/>
            <person name="Parker M.S."/>
            <person name="Rombauts S."/>
            <person name="Salamov A."/>
            <person name="Von Dassow P."/>
            <person name="Badger J.H."/>
            <person name="Coutinho P.M."/>
            <person name="Demir E."/>
            <person name="Dubchak I."/>
            <person name="Gentemann C."/>
            <person name="Eikrem W."/>
            <person name="Gready J.E."/>
            <person name="John U."/>
            <person name="Lanier W."/>
            <person name="Lindquist E.A."/>
            <person name="Lucas S."/>
            <person name="Mayer K.F."/>
            <person name="Moreau H."/>
            <person name="Not F."/>
            <person name="Otillar R."/>
            <person name="Panaud O."/>
            <person name="Pangilinan J."/>
            <person name="Paulsen I."/>
            <person name="Piegu B."/>
            <person name="Poliakov A."/>
            <person name="Robbens S."/>
            <person name="Schmutz J."/>
            <person name="Toulza E."/>
            <person name="Wyss T."/>
            <person name="Zelensky A."/>
            <person name="Zhou K."/>
            <person name="Armbrust E.V."/>
            <person name="Bhattacharya D."/>
            <person name="Goodenough U.W."/>
            <person name="Van de Peer Y."/>
            <person name="Grigoriev I.V."/>
        </authorList>
    </citation>
    <scope>NUCLEOTIDE SEQUENCE [LARGE SCALE GENOMIC DNA]</scope>
    <source>
        <strain evidence="3">RCC299 / NOUM17</strain>
    </source>
</reference>
<feature type="region of interest" description="Disordered" evidence="1">
    <location>
        <begin position="330"/>
        <end position="356"/>
    </location>
</feature>
<feature type="compositionally biased region" description="Pro residues" evidence="1">
    <location>
        <begin position="396"/>
        <end position="416"/>
    </location>
</feature>
<sequence>MSTAVALAMSARCVLDPRPVASGVKARSSAAPLSKSRRRLGRLAVIPRASEDGDAPEPGGDKKPFDPKTTNEERIRSIKGGPPTEGGDPEKPKGPLDSLDRGTLDLINLLVATGGVKGSIAVVVGALVGINALAQIHPDIASLSHGAMFAAPVAFLDALVMVPRWNLSDDALDEIAKRQGRDAGEKPGEALARYRGALAKYQREEALSNPCRSMPAWQDGLVACVARLTDEMLERAVVLGFLGAWIGDRAVEAGAEPYEVEGAAMYAAVALCLAFFEVRAQRRRRRERDSMRAFRVQRDKITGKQKMVPMTEEEVKALMTKGVVEFEKDKVKKDSKDTETTAARDGGEVPKGLGGVGLPVAEKAVRRTEEEVADLVGAVTESEPVLDDDARDPSNEPKPPTPPVPVAATSAPPPNGLDPVGSVMLGANVKRTLDGVRSRITLFAQCACFVTAPALAGGTVPNLFAPVVSGLACDLLFIAHQRLAMRRLFADADCEMPGGFKAPRDAEIKKAQMKLLKKDLDRRRRVMASRLMESVDNSVAEGAKDFNIQMREVVDEVRKAKGYTRQDDALTEVLDAIHKKFPPSKLAAMDEAESVAKMRSVLVEIRDELANPKTAEEKEAERVAVAKAELEKDPIDREPWRSLEKTLVEDQRLTHEEARDKMNGVMKKIEEGAAANLERAKRERVEGEGAAKEAPKKKITLGDISKLAESASELPPARSIFEQAREEKEAEIKAKAEEAEVEDEDEKKEPTGEFASTISALDRLTAAIDEKLGTAEENKRK</sequence>
<dbReference type="RefSeq" id="XP_002509088.1">
    <property type="nucleotide sequence ID" value="XM_002509042.1"/>
</dbReference>
<feature type="compositionally biased region" description="Basic and acidic residues" evidence="1">
    <location>
        <begin position="59"/>
        <end position="76"/>
    </location>
</feature>
<feature type="region of interest" description="Disordered" evidence="1">
    <location>
        <begin position="376"/>
        <end position="419"/>
    </location>
</feature>
<dbReference type="eggNOG" id="ENOG502SYZ5">
    <property type="taxonomic scope" value="Eukaryota"/>
</dbReference>
<organism evidence="2 3">
    <name type="scientific">Micromonas commoda (strain RCC299 / NOUM17 / CCMP2709)</name>
    <name type="common">Picoplanktonic green alga</name>
    <dbReference type="NCBI Taxonomy" id="296587"/>
    <lineage>
        <taxon>Eukaryota</taxon>
        <taxon>Viridiplantae</taxon>
        <taxon>Chlorophyta</taxon>
        <taxon>Mamiellophyceae</taxon>
        <taxon>Mamiellales</taxon>
        <taxon>Mamiellaceae</taxon>
        <taxon>Micromonas</taxon>
    </lineage>
</organism>
<keyword evidence="3" id="KW-1185">Reference proteome</keyword>
<proteinExistence type="predicted"/>
<feature type="compositionally biased region" description="Basic and acidic residues" evidence="1">
    <location>
        <begin position="330"/>
        <end position="339"/>
    </location>
</feature>
<dbReference type="KEGG" id="mis:MICPUN_103389"/>
<dbReference type="OrthoDB" id="10524726at2759"/>
<feature type="compositionally biased region" description="Basic and acidic residues" evidence="1">
    <location>
        <begin position="88"/>
        <end position="98"/>
    </location>
</feature>
<evidence type="ECO:0000313" key="3">
    <source>
        <dbReference type="Proteomes" id="UP000002009"/>
    </source>
</evidence>
<dbReference type="EMBL" id="CP001577">
    <property type="protein sequence ID" value="ACO70346.1"/>
    <property type="molecule type" value="Genomic_DNA"/>
</dbReference>
<dbReference type="Proteomes" id="UP000002009">
    <property type="component" value="Chromosome 12"/>
</dbReference>
<evidence type="ECO:0000256" key="1">
    <source>
        <dbReference type="SAM" id="MobiDB-lite"/>
    </source>
</evidence>
<evidence type="ECO:0000313" key="2">
    <source>
        <dbReference type="EMBL" id="ACO70346.1"/>
    </source>
</evidence>
<feature type="compositionally biased region" description="Basic and acidic residues" evidence="1">
    <location>
        <begin position="678"/>
        <end position="696"/>
    </location>
</feature>
<feature type="region of interest" description="Disordered" evidence="1">
    <location>
        <begin position="21"/>
        <end position="98"/>
    </location>
</feature>
<feature type="region of interest" description="Disordered" evidence="1">
    <location>
        <begin position="678"/>
        <end position="759"/>
    </location>
</feature>
<dbReference type="GeneID" id="8247974"/>
<feature type="compositionally biased region" description="Basic and acidic residues" evidence="1">
    <location>
        <begin position="723"/>
        <end position="738"/>
    </location>
</feature>